<organism evidence="1 2">
    <name type="scientific">Toxocara canis</name>
    <name type="common">Canine roundworm</name>
    <dbReference type="NCBI Taxonomy" id="6265"/>
    <lineage>
        <taxon>Eukaryota</taxon>
        <taxon>Metazoa</taxon>
        <taxon>Ecdysozoa</taxon>
        <taxon>Nematoda</taxon>
        <taxon>Chromadorea</taxon>
        <taxon>Rhabditida</taxon>
        <taxon>Spirurina</taxon>
        <taxon>Ascaridomorpha</taxon>
        <taxon>Ascaridoidea</taxon>
        <taxon>Toxocaridae</taxon>
        <taxon>Toxocara</taxon>
    </lineage>
</organism>
<gene>
    <name evidence="1" type="ORF">Tcan_13925</name>
</gene>
<keyword evidence="2" id="KW-1185">Reference proteome</keyword>
<dbReference type="AlphaFoldDB" id="A0A0B2W1B3"/>
<name>A0A0B2W1B3_TOXCA</name>
<proteinExistence type="predicted"/>
<accession>A0A0B2W1B3</accession>
<comment type="caution">
    <text evidence="1">The sequence shown here is derived from an EMBL/GenBank/DDBJ whole genome shotgun (WGS) entry which is preliminary data.</text>
</comment>
<evidence type="ECO:0000313" key="2">
    <source>
        <dbReference type="Proteomes" id="UP000031036"/>
    </source>
</evidence>
<dbReference type="OrthoDB" id="10427144at2759"/>
<protein>
    <submittedName>
        <fullName evidence="1">Uncharacterized protein</fullName>
    </submittedName>
</protein>
<dbReference type="Proteomes" id="UP000031036">
    <property type="component" value="Unassembled WGS sequence"/>
</dbReference>
<dbReference type="EMBL" id="JPKZ01000433">
    <property type="protein sequence ID" value="KHN87402.1"/>
    <property type="molecule type" value="Genomic_DNA"/>
</dbReference>
<sequence length="143" mass="16471">MNLRKLQEHPDSPENTVGHYGFTVCVESNCLTRQLIADICAFDSRTYKTTWFGAITDNARCVYRWHAFRLADEQRSRLKQHWTLSTGAFHQSFDDRNQGRQASLSNSCGDLDDPVIQFSISRSYFCLHGIYMSPPAFSNVHFI</sequence>
<evidence type="ECO:0000313" key="1">
    <source>
        <dbReference type="EMBL" id="KHN87402.1"/>
    </source>
</evidence>
<reference evidence="1 2" key="1">
    <citation type="submission" date="2014-11" db="EMBL/GenBank/DDBJ databases">
        <title>Genetic blueprint of the zoonotic pathogen Toxocara canis.</title>
        <authorList>
            <person name="Zhu X.-Q."/>
            <person name="Korhonen P.K."/>
            <person name="Cai H."/>
            <person name="Young N.D."/>
            <person name="Nejsum P."/>
            <person name="von Samson-Himmelstjerna G."/>
            <person name="Boag P.R."/>
            <person name="Tan P."/>
            <person name="Li Q."/>
            <person name="Min J."/>
            <person name="Yang Y."/>
            <person name="Wang X."/>
            <person name="Fang X."/>
            <person name="Hall R.S."/>
            <person name="Hofmann A."/>
            <person name="Sternberg P.W."/>
            <person name="Jex A.R."/>
            <person name="Gasser R.B."/>
        </authorList>
    </citation>
    <scope>NUCLEOTIDE SEQUENCE [LARGE SCALE GENOMIC DNA]</scope>
    <source>
        <strain evidence="1">PN_DK_2014</strain>
    </source>
</reference>